<reference evidence="3" key="1">
    <citation type="submission" date="2017-11" db="EMBL/GenBank/DDBJ databases">
        <authorList>
            <person name="Seth-Smith MB H."/>
        </authorList>
    </citation>
    <scope>NUCLEOTIDE SEQUENCE [LARGE SCALE GENOMIC DNA]</scope>
</reference>
<dbReference type="RefSeq" id="WP_117274467.1">
    <property type="nucleotide sequence ID" value="NZ_LS992154.1"/>
</dbReference>
<dbReference type="KEGG" id="chla:C834K_0729"/>
<feature type="region of interest" description="Disordered" evidence="1">
    <location>
        <begin position="49"/>
        <end position="168"/>
    </location>
</feature>
<proteinExistence type="predicted"/>
<sequence>MSSSSSSSSAGSPAPTPQCPFRNSTALDTKPSNVMSLSQRIEGFVENAIPLTGLPGSSDSRDGFPPTPTISPRRLSSSAGYSYGDFSEDSNSSGSSTITLASPGVSPCSPLEPISPVSGSSRKRSADSESSQEGTSTQPTDGPARGSTTTPGDSNLPPKKRWRNWQPM</sequence>
<feature type="compositionally biased region" description="Polar residues" evidence="1">
    <location>
        <begin position="21"/>
        <end position="31"/>
    </location>
</feature>
<evidence type="ECO:0000313" key="2">
    <source>
        <dbReference type="EMBL" id="SYX09173.1"/>
    </source>
</evidence>
<dbReference type="EMBL" id="LS992154">
    <property type="protein sequence ID" value="SYX09173.1"/>
    <property type="molecule type" value="Genomic_DNA"/>
</dbReference>
<evidence type="ECO:0000256" key="1">
    <source>
        <dbReference type="SAM" id="MobiDB-lite"/>
    </source>
</evidence>
<evidence type="ECO:0000313" key="3">
    <source>
        <dbReference type="Proteomes" id="UP000258476"/>
    </source>
</evidence>
<dbReference type="Proteomes" id="UP000258476">
    <property type="component" value="Chromosome"/>
</dbReference>
<keyword evidence="3" id="KW-1185">Reference proteome</keyword>
<accession>A0A3B0PPQ8</accession>
<feature type="compositionally biased region" description="Basic residues" evidence="1">
    <location>
        <begin position="158"/>
        <end position="168"/>
    </location>
</feature>
<gene>
    <name evidence="2" type="ORF">C834K_0729</name>
</gene>
<feature type="compositionally biased region" description="Polar residues" evidence="1">
    <location>
        <begin position="132"/>
        <end position="153"/>
    </location>
</feature>
<name>A0A3B0PPQ8_9CHLA</name>
<dbReference type="AlphaFoldDB" id="A0A3B0PPQ8"/>
<organism evidence="2 3">
    <name type="scientific">Chlamydia poikilotherma</name>
    <dbReference type="NCBI Taxonomy" id="1967783"/>
    <lineage>
        <taxon>Bacteria</taxon>
        <taxon>Pseudomonadati</taxon>
        <taxon>Chlamydiota</taxon>
        <taxon>Chlamydiia</taxon>
        <taxon>Chlamydiales</taxon>
        <taxon>Chlamydiaceae</taxon>
        <taxon>Chlamydia/Chlamydophila group</taxon>
        <taxon>Chlamydia</taxon>
    </lineage>
</organism>
<feature type="region of interest" description="Disordered" evidence="1">
    <location>
        <begin position="1"/>
        <end position="31"/>
    </location>
</feature>
<protein>
    <submittedName>
        <fullName evidence="2">Uncharacterized protein</fullName>
    </submittedName>
</protein>